<evidence type="ECO:0000259" key="1">
    <source>
        <dbReference type="Pfam" id="PF13462"/>
    </source>
</evidence>
<proteinExistence type="predicted"/>
<comment type="caution">
    <text evidence="3">The sequence shown here is derived from an EMBL/GenBank/DDBJ whole genome shotgun (WGS) entry which is preliminary data.</text>
</comment>
<dbReference type="Pfam" id="PF13462">
    <property type="entry name" value="Thioredoxin_4"/>
    <property type="match status" value="1"/>
</dbReference>
<dbReference type="InterPro" id="IPR012336">
    <property type="entry name" value="Thioredoxin-like_fold"/>
</dbReference>
<organism evidence="3 4">
    <name type="scientific">Candidatus Dactylopiibacterium carminicum</name>
    <dbReference type="NCBI Taxonomy" id="857335"/>
    <lineage>
        <taxon>Bacteria</taxon>
        <taxon>Pseudomonadati</taxon>
        <taxon>Pseudomonadota</taxon>
        <taxon>Betaproteobacteria</taxon>
        <taxon>Rhodocyclales</taxon>
        <taxon>Rhodocyclaceae</taxon>
        <taxon>Candidatus Dactylopiibacterium</taxon>
    </lineage>
</organism>
<dbReference type="EMBL" id="MDUX01000067">
    <property type="protein sequence ID" value="KAF7598044.1"/>
    <property type="molecule type" value="Genomic_DNA"/>
</dbReference>
<dbReference type="PANTHER" id="PTHR33875:SF2">
    <property type="entry name" value="ACR183CP"/>
    <property type="match status" value="1"/>
</dbReference>
<name>A0A272EZ54_9RHOO</name>
<dbReference type="OrthoDB" id="6399456at2"/>
<evidence type="ECO:0000313" key="5">
    <source>
        <dbReference type="Proteomes" id="UP000623509"/>
    </source>
</evidence>
<evidence type="ECO:0000313" key="4">
    <source>
        <dbReference type="Proteomes" id="UP000216107"/>
    </source>
</evidence>
<evidence type="ECO:0000313" key="3">
    <source>
        <dbReference type="EMBL" id="PAS95408.1"/>
    </source>
</evidence>
<dbReference type="Gene3D" id="3.40.30.10">
    <property type="entry name" value="Glutaredoxin"/>
    <property type="match status" value="1"/>
</dbReference>
<sequence>MTANTTPASLEWGHGPKILEVFLEPTCPFSGRAYAKLDALLARAGADHLTIRIRLQSQPWHTFSPVTTRAILSAAATPGGREAARQVMTAIYAHRAEFEPEDHCRGPLLDESPATMLARIETLSGLSLRALFERGELTQAVKWQARYARQNGIHVSPTFMLDGLIVADMNSGDEIDAWLQKLGLA</sequence>
<dbReference type="EMBL" id="NMRN01000001">
    <property type="protein sequence ID" value="PAS95408.1"/>
    <property type="molecule type" value="Genomic_DNA"/>
</dbReference>
<feature type="domain" description="Thioredoxin-like fold" evidence="1">
    <location>
        <begin position="16"/>
        <end position="180"/>
    </location>
</feature>
<keyword evidence="5" id="KW-1185">Reference proteome</keyword>
<accession>A0A272EZ54</accession>
<dbReference type="Proteomes" id="UP000623509">
    <property type="component" value="Unassembled WGS sequence"/>
</dbReference>
<reference evidence="3 4" key="2">
    <citation type="submission" date="2017-07" db="EMBL/GenBank/DDBJ databases">
        <title>Candidatus Dactylopiibacterium carminicum, a nitrogen-fixing symbiont of the cochineal insect Dactylopius coccus and Dactylopius opuntiae (Hemiptera: Coccoidea: Dactylopiidae).</title>
        <authorList>
            <person name="Vera A."/>
        </authorList>
    </citation>
    <scope>NUCLEOTIDE SEQUENCE [LARGE SCALE GENOMIC DNA]</scope>
    <source>
        <strain evidence="3 4">NFDCM</strain>
    </source>
</reference>
<dbReference type="Proteomes" id="UP000216107">
    <property type="component" value="Unassembled WGS sequence"/>
</dbReference>
<gene>
    <name evidence="2" type="ORF">BGI27_15360</name>
    <name evidence="3" type="ORF">CGU29_00795</name>
</gene>
<reference evidence="2 5" key="1">
    <citation type="submission" date="2016-08" db="EMBL/GenBank/DDBJ databases">
        <title>Candidatus Dactylopiibacterium carminicum genome sequence.</title>
        <authorList>
            <person name="Ramirez-Puebla S.T."/>
            <person name="Ormeno-Orrillo E."/>
            <person name="Vera-Ponce De Leon A."/>
            <person name="Luis L."/>
            <person name="Sanchez-Flores A."/>
            <person name="Monica R."/>
            <person name="Martinez-Romero E."/>
        </authorList>
    </citation>
    <scope>NUCLEOTIDE SEQUENCE [LARGE SCALE GENOMIC DNA]</scope>
    <source>
        <strain evidence="2">END1</strain>
    </source>
</reference>
<dbReference type="InterPro" id="IPR036249">
    <property type="entry name" value="Thioredoxin-like_sf"/>
</dbReference>
<evidence type="ECO:0000313" key="2">
    <source>
        <dbReference type="EMBL" id="KAF7598044.1"/>
    </source>
</evidence>
<dbReference type="AlphaFoldDB" id="A0A272EZ54"/>
<dbReference type="SUPFAM" id="SSF52833">
    <property type="entry name" value="Thioredoxin-like"/>
    <property type="match status" value="1"/>
</dbReference>
<dbReference type="PANTHER" id="PTHR33875">
    <property type="entry name" value="OS09G0542200 PROTEIN"/>
    <property type="match status" value="1"/>
</dbReference>
<dbReference type="RefSeq" id="WP_095525717.1">
    <property type="nucleotide sequence ID" value="NZ_MDUX01000067.1"/>
</dbReference>
<protein>
    <submittedName>
        <fullName evidence="3">Thioredoxin</fullName>
    </submittedName>
</protein>